<organism evidence="8 9">
    <name type="scientific">Malassezia japonica</name>
    <dbReference type="NCBI Taxonomy" id="223818"/>
    <lineage>
        <taxon>Eukaryota</taxon>
        <taxon>Fungi</taxon>
        <taxon>Dikarya</taxon>
        <taxon>Basidiomycota</taxon>
        <taxon>Ustilaginomycotina</taxon>
        <taxon>Malasseziomycetes</taxon>
        <taxon>Malasseziales</taxon>
        <taxon>Malasseziaceae</taxon>
        <taxon>Malassezia</taxon>
    </lineage>
</organism>
<dbReference type="AlphaFoldDB" id="A0AAF0F372"/>
<evidence type="ECO:0000256" key="4">
    <source>
        <dbReference type="ARBA" id="ARBA00044511"/>
    </source>
</evidence>
<dbReference type="PROSITE" id="PS51375">
    <property type="entry name" value="PPR"/>
    <property type="match status" value="2"/>
</dbReference>
<evidence type="ECO:0000256" key="6">
    <source>
        <dbReference type="SAM" id="MobiDB-lite"/>
    </source>
</evidence>
<accession>A0AAF0F372</accession>
<dbReference type="RefSeq" id="XP_060122862.1">
    <property type="nucleotide sequence ID" value="XM_060266879.1"/>
</dbReference>
<comment type="similarity">
    <text evidence="1">Belongs to the CCM1 family.</text>
</comment>
<dbReference type="Pfam" id="PF17177">
    <property type="entry name" value="PPR_long"/>
    <property type="match status" value="1"/>
</dbReference>
<evidence type="ECO:0000259" key="7">
    <source>
        <dbReference type="Pfam" id="PF17177"/>
    </source>
</evidence>
<feature type="domain" description="PROP1-like PPR" evidence="7">
    <location>
        <begin position="510"/>
        <end position="682"/>
    </location>
</feature>
<evidence type="ECO:0000256" key="3">
    <source>
        <dbReference type="ARBA" id="ARBA00044493"/>
    </source>
</evidence>
<dbReference type="Pfam" id="PF01535">
    <property type="entry name" value="PPR"/>
    <property type="match status" value="1"/>
</dbReference>
<dbReference type="EMBL" id="CP119962">
    <property type="protein sequence ID" value="WFD39965.1"/>
    <property type="molecule type" value="Genomic_DNA"/>
</dbReference>
<evidence type="ECO:0000313" key="9">
    <source>
        <dbReference type="Proteomes" id="UP001217754"/>
    </source>
</evidence>
<keyword evidence="2" id="KW-0677">Repeat</keyword>
<feature type="repeat" description="PPR" evidence="5">
    <location>
        <begin position="639"/>
        <end position="673"/>
    </location>
</feature>
<dbReference type="PANTHER" id="PTHR47447:SF24">
    <property type="entry name" value="PENTATRICOPEPTIDE REPEAT-CONTAINING PROTEIN"/>
    <property type="match status" value="1"/>
</dbReference>
<comment type="function">
    <text evidence="3">Regulates mitochondrial small subunit maturation by controlling 15S rRNA 5'-end processing. Localizes to the 5' precursor of the 15S rRNA in a position that is subsequently occupied by mS47 in the mature yeast mtSSU. Uses structure and sequence-specific RNA recognition, binding to a single-stranded region of the precursor and specifically recognizing bases -6 to -1. The exchange of Ccm1 for mS47 is coupled to the irreversible removal of precursor rRNA that is accompanied by conformational changes of the mitoribosomal proteins uS5m and mS26. These conformational changes signal completion of 5'-end rRNA processing through protection of the mature 5'-end of the 15S rRNA and stabilization of mS47. The removal of the 5' precursor together with the dissociation of Ccm1 may be catalyzed by the 5'-3' exoribonuclease Pet127. Involved in the specific removal of group I introns in mitochondrial encoded transcripts.</text>
</comment>
<proteinExistence type="inferred from homology"/>
<keyword evidence="9" id="KW-1185">Reference proteome</keyword>
<dbReference type="Proteomes" id="UP001217754">
    <property type="component" value="Chromosome 5"/>
</dbReference>
<evidence type="ECO:0000313" key="8">
    <source>
        <dbReference type="EMBL" id="WFD39965.1"/>
    </source>
</evidence>
<gene>
    <name evidence="8" type="ORF">MJAP1_002947</name>
</gene>
<feature type="repeat" description="PPR" evidence="5">
    <location>
        <begin position="564"/>
        <end position="599"/>
    </location>
</feature>
<evidence type="ECO:0000256" key="5">
    <source>
        <dbReference type="PROSITE-ProRule" id="PRU00708"/>
    </source>
</evidence>
<comment type="subunit">
    <text evidence="4">Binds to mitochondrial small subunit 15S rRNA.</text>
</comment>
<reference evidence="8" key="1">
    <citation type="submission" date="2023-03" db="EMBL/GenBank/DDBJ databases">
        <title>Mating type loci evolution in Malassezia.</title>
        <authorList>
            <person name="Coelho M.A."/>
        </authorList>
    </citation>
    <scope>NUCLEOTIDE SEQUENCE</scope>
    <source>
        <strain evidence="8">CBS 9431</strain>
    </source>
</reference>
<dbReference type="GeneID" id="85226598"/>
<evidence type="ECO:0000256" key="2">
    <source>
        <dbReference type="ARBA" id="ARBA00022737"/>
    </source>
</evidence>
<dbReference type="InterPro" id="IPR011990">
    <property type="entry name" value="TPR-like_helical_dom_sf"/>
</dbReference>
<dbReference type="InterPro" id="IPR002885">
    <property type="entry name" value="PPR_rpt"/>
</dbReference>
<protein>
    <recommendedName>
        <fullName evidence="7">PROP1-like PPR domain-containing protein</fullName>
    </recommendedName>
</protein>
<sequence length="1031" mass="112150">MGTATAALGRGFSFTSSLFTQDALQWLWAYTVELPPHLFKKPARTPLRAAPRSLGVRRLEPGVAVPAQRRMRQSAARTGVATPTIAPIDAPARRARAAEALEGIDASDVASVRRGARRVLRLEKTGDAAERLDTLLCAALAQERPFHEHAWLAALQIETSVARGAHHDALAQLSALLDAHAELLKEVRALGDAGAMQRLRHKPGLAVLYHAAKAVLGEGRRRVQAELRTGPSASAPALAAWLWANPLALALVQPVFPKVCQAIYTILAALPNPVGAVRALDAHRAGLVAAALANRHAPETAAQVVLECSRVHGMPPEPLVRRVLRVLIEGGGRRVVIAPLVQLVDTDEAQHATLRLLATYDATHGDADGVARRLARLPEAMAAPMRVHTSLLLAAHAGDVEGVEALYETSFGRALRDAYERPDAEPYVYHLLLAYAARDDYLGARGVLDAYKMHRAVPERMFLVLLRIAARHADADAALHLVLEMEASLVTSTTILHLVRALGAARLADRAASVMAYYRAQGVVLGRRVYNALLNAYVEAGHWSAAFGTFRYLQQHPRPAMRPDAAVYTTMLKAHVLRGAPVSRVLRLLWSMRRHGLVPDERTYALVLQSACDARDLRLAESLFELMDEALVPSHGGATLHHYTILLHALLRAGKSRRARHYLDAMRARGMEPSPVTYGVLIRSYAESDPTSHVAGELAMQLTKSAAAERRTTLGEGVAYENMLLPLIHVHSRRGELEAADALFAQLRAACAPASPSLRAWTSLLNAYRYAGDVEGALRVWDELYLHTIERVPSVGADQRSMLCFPLSIIMATLTHDGQFKRIAQIWQRVKRDGFAFDAHNFNQLAVALACSGRVWEALQVIEQVLPERPPALESALAPRMLASDALRDEEAYARDPLYQPPAPSAEGPWAPQVASVARPPNRRAAVADVDPAAATLDGDAPDSAWLDPALLAPSHAWFATYDTLREVCAAMDRMPKKTRARKRVRTGVAGADALAAPPELVPAAEALHAFPIAAARLAEYEQRAARWDAP</sequence>
<dbReference type="NCBIfam" id="TIGR00756">
    <property type="entry name" value="PPR"/>
    <property type="match status" value="1"/>
</dbReference>
<feature type="region of interest" description="Disordered" evidence="6">
    <location>
        <begin position="897"/>
        <end position="917"/>
    </location>
</feature>
<evidence type="ECO:0000256" key="1">
    <source>
        <dbReference type="ARBA" id="ARBA00006192"/>
    </source>
</evidence>
<name>A0AAF0F372_9BASI</name>
<dbReference type="PANTHER" id="PTHR47447">
    <property type="entry name" value="OS03G0856100 PROTEIN"/>
    <property type="match status" value="1"/>
</dbReference>
<dbReference type="InterPro" id="IPR033443">
    <property type="entry name" value="PROP1-like_PPR_dom"/>
</dbReference>
<dbReference type="Gene3D" id="1.25.40.10">
    <property type="entry name" value="Tetratricopeptide repeat domain"/>
    <property type="match status" value="3"/>
</dbReference>